<evidence type="ECO:0000256" key="4">
    <source>
        <dbReference type="ARBA" id="ARBA00023002"/>
    </source>
</evidence>
<dbReference type="PANTHER" id="PTHR47955">
    <property type="entry name" value="CYTOCHROME P450 FAMILY 71 PROTEIN"/>
    <property type="match status" value="1"/>
</dbReference>
<dbReference type="Proteomes" id="UP000593577">
    <property type="component" value="Unassembled WGS sequence"/>
</dbReference>
<sequence length="56" mass="6352">LGEIATFVVSSPKIAKEFLITHGLIFANKPYMIDVDVVTYGYRDIVMAPYGNCWRQ</sequence>
<dbReference type="SUPFAM" id="SSF48264">
    <property type="entry name" value="Cytochrome P450"/>
    <property type="match status" value="1"/>
</dbReference>
<evidence type="ECO:0000256" key="3">
    <source>
        <dbReference type="ARBA" id="ARBA00022723"/>
    </source>
</evidence>
<dbReference type="GO" id="GO:0020037">
    <property type="term" value="F:heme binding"/>
    <property type="evidence" value="ECO:0007669"/>
    <property type="project" value="InterPro"/>
</dbReference>
<evidence type="ECO:0000256" key="2">
    <source>
        <dbReference type="ARBA" id="ARBA00022617"/>
    </source>
</evidence>
<evidence type="ECO:0000313" key="6">
    <source>
        <dbReference type="EMBL" id="MBA0699652.1"/>
    </source>
</evidence>
<evidence type="ECO:0000256" key="1">
    <source>
        <dbReference type="ARBA" id="ARBA00010617"/>
    </source>
</evidence>
<dbReference type="InterPro" id="IPR036396">
    <property type="entry name" value="Cyt_P450_sf"/>
</dbReference>
<keyword evidence="7" id="KW-1185">Reference proteome</keyword>
<feature type="non-terminal residue" evidence="6">
    <location>
        <position position="1"/>
    </location>
</feature>
<dbReference type="AlphaFoldDB" id="A0A7J8YJU9"/>
<proteinExistence type="inferred from homology"/>
<accession>A0A7J8YJU9</accession>
<keyword evidence="3" id="KW-0479">Metal-binding</keyword>
<dbReference type="EMBL" id="JABFAA010000013">
    <property type="protein sequence ID" value="MBA0699652.1"/>
    <property type="molecule type" value="Genomic_DNA"/>
</dbReference>
<organism evidence="6 7">
    <name type="scientific">Gossypium aridum</name>
    <name type="common">American cotton</name>
    <name type="synonym">Erioxylum aridum</name>
    <dbReference type="NCBI Taxonomy" id="34290"/>
    <lineage>
        <taxon>Eukaryota</taxon>
        <taxon>Viridiplantae</taxon>
        <taxon>Streptophyta</taxon>
        <taxon>Embryophyta</taxon>
        <taxon>Tracheophyta</taxon>
        <taxon>Spermatophyta</taxon>
        <taxon>Magnoliopsida</taxon>
        <taxon>eudicotyledons</taxon>
        <taxon>Gunneridae</taxon>
        <taxon>Pentapetalae</taxon>
        <taxon>rosids</taxon>
        <taxon>malvids</taxon>
        <taxon>Malvales</taxon>
        <taxon>Malvaceae</taxon>
        <taxon>Malvoideae</taxon>
        <taxon>Gossypium</taxon>
    </lineage>
</organism>
<dbReference type="Gene3D" id="1.10.630.10">
    <property type="entry name" value="Cytochrome P450"/>
    <property type="match status" value="1"/>
</dbReference>
<dbReference type="GO" id="GO:0005506">
    <property type="term" value="F:iron ion binding"/>
    <property type="evidence" value="ECO:0007669"/>
    <property type="project" value="InterPro"/>
</dbReference>
<name>A0A7J8YJU9_GOSAI</name>
<comment type="similarity">
    <text evidence="1">Belongs to the cytochrome P450 family.</text>
</comment>
<gene>
    <name evidence="6" type="ORF">Goari_001264</name>
</gene>
<evidence type="ECO:0000313" key="7">
    <source>
        <dbReference type="Proteomes" id="UP000593577"/>
    </source>
</evidence>
<protein>
    <submittedName>
        <fullName evidence="6">Uncharacterized protein</fullName>
    </submittedName>
</protein>
<comment type="caution">
    <text evidence="6">The sequence shown here is derived from an EMBL/GenBank/DDBJ whole genome shotgun (WGS) entry which is preliminary data.</text>
</comment>
<dbReference type="GO" id="GO:0016705">
    <property type="term" value="F:oxidoreductase activity, acting on paired donors, with incorporation or reduction of molecular oxygen"/>
    <property type="evidence" value="ECO:0007669"/>
    <property type="project" value="InterPro"/>
</dbReference>
<evidence type="ECO:0000256" key="5">
    <source>
        <dbReference type="ARBA" id="ARBA00023004"/>
    </source>
</evidence>
<keyword evidence="5" id="KW-0408">Iron</keyword>
<reference evidence="6 7" key="1">
    <citation type="journal article" date="2019" name="Genome Biol. Evol.">
        <title>Insights into the evolution of the New World diploid cottons (Gossypium, subgenus Houzingenia) based on genome sequencing.</title>
        <authorList>
            <person name="Grover C.E."/>
            <person name="Arick M.A. 2nd"/>
            <person name="Thrash A."/>
            <person name="Conover J.L."/>
            <person name="Sanders W.S."/>
            <person name="Peterson D.G."/>
            <person name="Frelichowski J.E."/>
            <person name="Scheffler J.A."/>
            <person name="Scheffler B.E."/>
            <person name="Wendel J.F."/>
        </authorList>
    </citation>
    <scope>NUCLEOTIDE SEQUENCE [LARGE SCALE GENOMIC DNA]</scope>
    <source>
        <strain evidence="6">185</strain>
        <tissue evidence="6">Leaf</tissue>
    </source>
</reference>
<dbReference type="PANTHER" id="PTHR47955:SF8">
    <property type="entry name" value="CYTOCHROME P450 71D11-LIKE"/>
    <property type="match status" value="1"/>
</dbReference>
<keyword evidence="4" id="KW-0560">Oxidoreductase</keyword>
<dbReference type="GO" id="GO:0004497">
    <property type="term" value="F:monooxygenase activity"/>
    <property type="evidence" value="ECO:0007669"/>
    <property type="project" value="InterPro"/>
</dbReference>
<keyword evidence="2" id="KW-0349">Heme</keyword>
<feature type="non-terminal residue" evidence="6">
    <location>
        <position position="56"/>
    </location>
</feature>